<protein>
    <submittedName>
        <fullName evidence="1">Uncharacterized protein</fullName>
    </submittedName>
</protein>
<keyword evidence="2" id="KW-1185">Reference proteome</keyword>
<dbReference type="Gramene" id="KQL01431">
    <property type="protein sequence ID" value="KQL01431"/>
    <property type="gene ID" value="SETIT_015121mg"/>
</dbReference>
<dbReference type="EMBL" id="AGNK02003737">
    <property type="status" value="NOT_ANNOTATED_CDS"/>
    <property type="molecule type" value="Genomic_DNA"/>
</dbReference>
<dbReference type="OMA" id="WCIAGLE"/>
<accession>K3YLJ7</accession>
<dbReference type="EnsemblPlants" id="KQL01431">
    <property type="protein sequence ID" value="KQL01431"/>
    <property type="gene ID" value="SETIT_015121mg"/>
</dbReference>
<dbReference type="Proteomes" id="UP000004995">
    <property type="component" value="Unassembled WGS sequence"/>
</dbReference>
<dbReference type="AlphaFoldDB" id="K3YLJ7"/>
<reference evidence="2" key="1">
    <citation type="journal article" date="2012" name="Nat. Biotechnol.">
        <title>Reference genome sequence of the model plant Setaria.</title>
        <authorList>
            <person name="Bennetzen J.L."/>
            <person name="Schmutz J."/>
            <person name="Wang H."/>
            <person name="Percifield R."/>
            <person name="Hawkins J."/>
            <person name="Pontaroli A.C."/>
            <person name="Estep M."/>
            <person name="Feng L."/>
            <person name="Vaughn J.N."/>
            <person name="Grimwood J."/>
            <person name="Jenkins J."/>
            <person name="Barry K."/>
            <person name="Lindquist E."/>
            <person name="Hellsten U."/>
            <person name="Deshpande S."/>
            <person name="Wang X."/>
            <person name="Wu X."/>
            <person name="Mitros T."/>
            <person name="Triplett J."/>
            <person name="Yang X."/>
            <person name="Ye C.Y."/>
            <person name="Mauro-Herrera M."/>
            <person name="Wang L."/>
            <person name="Li P."/>
            <person name="Sharma M."/>
            <person name="Sharma R."/>
            <person name="Ronald P.C."/>
            <person name="Panaud O."/>
            <person name="Kellogg E.A."/>
            <person name="Brutnell T.P."/>
            <person name="Doust A.N."/>
            <person name="Tuskan G.A."/>
            <person name="Rokhsar D."/>
            <person name="Devos K.M."/>
        </authorList>
    </citation>
    <scope>NUCLEOTIDE SEQUENCE [LARGE SCALE GENOMIC DNA]</scope>
    <source>
        <strain evidence="2">cv. Yugu1</strain>
    </source>
</reference>
<name>K3YLJ7_SETIT</name>
<dbReference type="HOGENOM" id="CLU_2150266_0_0_1"/>
<evidence type="ECO:0000313" key="2">
    <source>
        <dbReference type="Proteomes" id="UP000004995"/>
    </source>
</evidence>
<reference evidence="1" key="2">
    <citation type="submission" date="2018-08" db="UniProtKB">
        <authorList>
            <consortium name="EnsemblPlants"/>
        </authorList>
    </citation>
    <scope>IDENTIFICATION</scope>
    <source>
        <strain evidence="1">Yugu1</strain>
    </source>
</reference>
<proteinExistence type="predicted"/>
<dbReference type="InParanoid" id="K3YLJ7"/>
<evidence type="ECO:0000313" key="1">
    <source>
        <dbReference type="EnsemblPlants" id="KQL01431"/>
    </source>
</evidence>
<organism evidence="1 2">
    <name type="scientific">Setaria italica</name>
    <name type="common">Foxtail millet</name>
    <name type="synonym">Panicum italicum</name>
    <dbReference type="NCBI Taxonomy" id="4555"/>
    <lineage>
        <taxon>Eukaryota</taxon>
        <taxon>Viridiplantae</taxon>
        <taxon>Streptophyta</taxon>
        <taxon>Embryophyta</taxon>
        <taxon>Tracheophyta</taxon>
        <taxon>Spermatophyta</taxon>
        <taxon>Magnoliopsida</taxon>
        <taxon>Liliopsida</taxon>
        <taxon>Poales</taxon>
        <taxon>Poaceae</taxon>
        <taxon>PACMAD clade</taxon>
        <taxon>Panicoideae</taxon>
        <taxon>Panicodae</taxon>
        <taxon>Paniceae</taxon>
        <taxon>Cenchrinae</taxon>
        <taxon>Setaria</taxon>
    </lineage>
</organism>
<sequence>MKWIANIRGVLTVEVLSKYLRWDLLSEVVLQPELEDSFFEDWWARVSDIADGQVQKGLDSIIILVAWSVWNQHNRCVFDGLQPDVNSVLSSIRDDMHLWCIAGLEEFHISSP</sequence>